<dbReference type="InterPro" id="IPR005496">
    <property type="entry name" value="Integral_membrane_TerC"/>
</dbReference>
<dbReference type="AlphaFoldDB" id="A0A7W8N1Z1"/>
<feature type="transmembrane region" description="Helical" evidence="6">
    <location>
        <begin position="133"/>
        <end position="151"/>
    </location>
</feature>
<feature type="transmembrane region" description="Helical" evidence="6">
    <location>
        <begin position="230"/>
        <end position="249"/>
    </location>
</feature>
<dbReference type="NCBIfam" id="TIGR03718">
    <property type="entry name" value="R_switched_Alx"/>
    <property type="match status" value="1"/>
</dbReference>
<evidence type="ECO:0000256" key="2">
    <source>
        <dbReference type="ARBA" id="ARBA00007511"/>
    </source>
</evidence>
<comment type="similarity">
    <text evidence="2">Belongs to the TerC family.</text>
</comment>
<feature type="transmembrane region" description="Helical" evidence="6">
    <location>
        <begin position="6"/>
        <end position="28"/>
    </location>
</feature>
<proteinExistence type="inferred from homology"/>
<feature type="transmembrane region" description="Helical" evidence="6">
    <location>
        <begin position="281"/>
        <end position="299"/>
    </location>
</feature>
<dbReference type="GO" id="GO:0016020">
    <property type="term" value="C:membrane"/>
    <property type="evidence" value="ECO:0007669"/>
    <property type="project" value="UniProtKB-SubCell"/>
</dbReference>
<feature type="transmembrane region" description="Helical" evidence="6">
    <location>
        <begin position="40"/>
        <end position="59"/>
    </location>
</feature>
<evidence type="ECO:0000313" key="8">
    <source>
        <dbReference type="Proteomes" id="UP000569092"/>
    </source>
</evidence>
<dbReference type="InterPro" id="IPR022369">
    <property type="entry name" value="Integral_membrane_TerC_rswitch"/>
</dbReference>
<organism evidence="7 8">
    <name type="scientific">Tunturiibacter lichenicola</name>
    <dbReference type="NCBI Taxonomy" id="2051959"/>
    <lineage>
        <taxon>Bacteria</taxon>
        <taxon>Pseudomonadati</taxon>
        <taxon>Acidobacteriota</taxon>
        <taxon>Terriglobia</taxon>
        <taxon>Terriglobales</taxon>
        <taxon>Acidobacteriaceae</taxon>
        <taxon>Tunturiibacter</taxon>
    </lineage>
</organism>
<dbReference type="EMBL" id="JACHDZ010000001">
    <property type="protein sequence ID" value="MBB5342812.1"/>
    <property type="molecule type" value="Genomic_DNA"/>
</dbReference>
<gene>
    <name evidence="7" type="ORF">HDF10_000762</name>
</gene>
<evidence type="ECO:0000256" key="3">
    <source>
        <dbReference type="ARBA" id="ARBA00022692"/>
    </source>
</evidence>
<feature type="transmembrane region" description="Helical" evidence="6">
    <location>
        <begin position="190"/>
        <end position="210"/>
    </location>
</feature>
<name>A0A7W8N1Z1_9BACT</name>
<dbReference type="Proteomes" id="UP000569092">
    <property type="component" value="Unassembled WGS sequence"/>
</dbReference>
<evidence type="ECO:0000256" key="1">
    <source>
        <dbReference type="ARBA" id="ARBA00004141"/>
    </source>
</evidence>
<evidence type="ECO:0000313" key="7">
    <source>
        <dbReference type="EMBL" id="MBB5342812.1"/>
    </source>
</evidence>
<dbReference type="PANTHER" id="PTHR30238:SF0">
    <property type="entry name" value="THYLAKOID MEMBRANE PROTEIN TERC, CHLOROPLASTIC"/>
    <property type="match status" value="1"/>
</dbReference>
<evidence type="ECO:0000256" key="6">
    <source>
        <dbReference type="SAM" id="Phobius"/>
    </source>
</evidence>
<keyword evidence="4 6" id="KW-1133">Transmembrane helix</keyword>
<protein>
    <submittedName>
        <fullName evidence="7">Tellurite resistance protein TerC</fullName>
    </submittedName>
</protein>
<dbReference type="Pfam" id="PF03741">
    <property type="entry name" value="TerC"/>
    <property type="match status" value="1"/>
</dbReference>
<sequence>MLVATPISHWIGFHLFILILLGAELLYVRHQGPSKTQSTSVAATILWVAAALAFALFILRSMGGQAATQYLAGYAIEESLSIDNLFLFLLLFRVFKIEPAHQPKALFWGVLGAILMRGAFIAAGLGLLARFEWVSYLFAAILLLAAIRLVLPGAEKPQTETPRWIAWLSRLHPVSLRQDKFFVFESGQRMITVLFLALIAIELTDVVFALDSIPAVLSITRQPFLAYTSNIMAVMGLRSLYFLLAHLLAKLRFLHYGLAAVLAFAAFKMLAAHWIEIGPLLSLAAIIAILGITIVLSLLPKGAPRPDKALNP</sequence>
<keyword evidence="5 6" id="KW-0472">Membrane</keyword>
<comment type="caution">
    <text evidence="7">The sequence shown here is derived from an EMBL/GenBank/DDBJ whole genome shotgun (WGS) entry which is preliminary data.</text>
</comment>
<feature type="transmembrane region" description="Helical" evidence="6">
    <location>
        <begin position="256"/>
        <end position="275"/>
    </location>
</feature>
<feature type="transmembrane region" description="Helical" evidence="6">
    <location>
        <begin position="71"/>
        <end position="94"/>
    </location>
</feature>
<reference evidence="7 8" key="1">
    <citation type="submission" date="2020-08" db="EMBL/GenBank/DDBJ databases">
        <title>Genomic Encyclopedia of Type Strains, Phase IV (KMG-V): Genome sequencing to study the core and pangenomes of soil and plant-associated prokaryotes.</title>
        <authorList>
            <person name="Whitman W."/>
        </authorList>
    </citation>
    <scope>NUCLEOTIDE SEQUENCE [LARGE SCALE GENOMIC DNA]</scope>
    <source>
        <strain evidence="7 8">M8US30</strain>
    </source>
</reference>
<accession>A0A7W8N1Z1</accession>
<comment type="subcellular location">
    <subcellularLocation>
        <location evidence="1">Membrane</location>
        <topology evidence="1">Multi-pass membrane protein</topology>
    </subcellularLocation>
</comment>
<evidence type="ECO:0000256" key="4">
    <source>
        <dbReference type="ARBA" id="ARBA00022989"/>
    </source>
</evidence>
<feature type="transmembrane region" description="Helical" evidence="6">
    <location>
        <begin position="106"/>
        <end position="127"/>
    </location>
</feature>
<keyword evidence="3 6" id="KW-0812">Transmembrane</keyword>
<evidence type="ECO:0000256" key="5">
    <source>
        <dbReference type="ARBA" id="ARBA00023136"/>
    </source>
</evidence>
<dbReference type="PANTHER" id="PTHR30238">
    <property type="entry name" value="MEMBRANE BOUND PREDICTED REDOX MODULATOR"/>
    <property type="match status" value="1"/>
</dbReference>